<name>L1JR14_GUITC</name>
<organism evidence="17">
    <name type="scientific">Guillardia theta (strain CCMP2712)</name>
    <name type="common">Cryptophyte</name>
    <dbReference type="NCBI Taxonomy" id="905079"/>
    <lineage>
        <taxon>Eukaryota</taxon>
        <taxon>Cryptophyceae</taxon>
        <taxon>Pyrenomonadales</taxon>
        <taxon>Geminigeraceae</taxon>
        <taxon>Guillardia</taxon>
    </lineage>
</organism>
<comment type="catalytic activity">
    <reaction evidence="12">
        <text>5,6-dihydrouridine(17) in tRNA + NADP(+) = uridine(17) in tRNA + NADPH + H(+)</text>
        <dbReference type="Rhea" id="RHEA:53368"/>
        <dbReference type="Rhea" id="RHEA-COMP:13541"/>
        <dbReference type="Rhea" id="RHEA-COMP:13542"/>
        <dbReference type="ChEBI" id="CHEBI:15378"/>
        <dbReference type="ChEBI" id="CHEBI:57783"/>
        <dbReference type="ChEBI" id="CHEBI:58349"/>
        <dbReference type="ChEBI" id="CHEBI:65315"/>
        <dbReference type="ChEBI" id="CHEBI:74443"/>
        <dbReference type="EC" id="1.3.1.88"/>
    </reaction>
    <physiologicalReaction direction="right-to-left" evidence="12">
        <dbReference type="Rhea" id="RHEA:53370"/>
    </physiologicalReaction>
</comment>
<evidence type="ECO:0000256" key="10">
    <source>
        <dbReference type="ARBA" id="ARBA00047652"/>
    </source>
</evidence>
<dbReference type="OrthoDB" id="272303at2759"/>
<evidence type="ECO:0000313" key="19">
    <source>
        <dbReference type="Proteomes" id="UP000011087"/>
    </source>
</evidence>
<reference evidence="19" key="2">
    <citation type="submission" date="2012-11" db="EMBL/GenBank/DDBJ databases">
        <authorList>
            <person name="Kuo A."/>
            <person name="Curtis B.A."/>
            <person name="Tanifuji G."/>
            <person name="Burki F."/>
            <person name="Gruber A."/>
            <person name="Irimia M."/>
            <person name="Maruyama S."/>
            <person name="Arias M.C."/>
            <person name="Ball S.G."/>
            <person name="Gile G.H."/>
            <person name="Hirakawa Y."/>
            <person name="Hopkins J.F."/>
            <person name="Rensing S.A."/>
            <person name="Schmutz J."/>
            <person name="Symeonidi A."/>
            <person name="Elias M."/>
            <person name="Eveleigh R.J."/>
            <person name="Herman E.K."/>
            <person name="Klute M.J."/>
            <person name="Nakayama T."/>
            <person name="Obornik M."/>
            <person name="Reyes-Prieto A."/>
            <person name="Armbrust E.V."/>
            <person name="Aves S.J."/>
            <person name="Beiko R.G."/>
            <person name="Coutinho P."/>
            <person name="Dacks J.B."/>
            <person name="Durnford D.G."/>
            <person name="Fast N.M."/>
            <person name="Green B.R."/>
            <person name="Grisdale C."/>
            <person name="Hempe F."/>
            <person name="Henrissat B."/>
            <person name="Hoppner M.P."/>
            <person name="Ishida K.-I."/>
            <person name="Kim E."/>
            <person name="Koreny L."/>
            <person name="Kroth P.G."/>
            <person name="Liu Y."/>
            <person name="Malik S.-B."/>
            <person name="Maier U.G."/>
            <person name="McRose D."/>
            <person name="Mock T."/>
            <person name="Neilson J.A."/>
            <person name="Onodera N.T."/>
            <person name="Poole A.M."/>
            <person name="Pritham E.J."/>
            <person name="Richards T.A."/>
            <person name="Rocap G."/>
            <person name="Roy S.W."/>
            <person name="Sarai C."/>
            <person name="Schaack S."/>
            <person name="Shirato S."/>
            <person name="Slamovits C.H."/>
            <person name="Spencer D.F."/>
            <person name="Suzuki S."/>
            <person name="Worden A.Z."/>
            <person name="Zauner S."/>
            <person name="Barry K."/>
            <person name="Bell C."/>
            <person name="Bharti A.K."/>
            <person name="Crow J.A."/>
            <person name="Grimwood J."/>
            <person name="Kramer R."/>
            <person name="Lindquist E."/>
            <person name="Lucas S."/>
            <person name="Salamov A."/>
            <person name="McFadden G.I."/>
            <person name="Lane C.E."/>
            <person name="Keeling P.J."/>
            <person name="Gray M.W."/>
            <person name="Grigoriev I.V."/>
            <person name="Archibald J.M."/>
        </authorList>
    </citation>
    <scope>NUCLEOTIDE SEQUENCE</scope>
    <source>
        <strain evidence="19">CCMP2712</strain>
    </source>
</reference>
<dbReference type="PANTHER" id="PTHR11082:SF5">
    <property type="entry name" value="TRNA-DIHYDROURIDINE(16_17) SYNTHASE [NAD(P)(+)]-LIKE"/>
    <property type="match status" value="1"/>
</dbReference>
<dbReference type="Pfam" id="PF01207">
    <property type="entry name" value="Dus"/>
    <property type="match status" value="1"/>
</dbReference>
<evidence type="ECO:0000256" key="3">
    <source>
        <dbReference type="ARBA" id="ARBA00022643"/>
    </source>
</evidence>
<reference evidence="17 19" key="1">
    <citation type="journal article" date="2012" name="Nature">
        <title>Algal genomes reveal evolutionary mosaicism and the fate of nucleomorphs.</title>
        <authorList>
            <consortium name="DOE Joint Genome Institute"/>
            <person name="Curtis B.A."/>
            <person name="Tanifuji G."/>
            <person name="Burki F."/>
            <person name="Gruber A."/>
            <person name="Irimia M."/>
            <person name="Maruyama S."/>
            <person name="Arias M.C."/>
            <person name="Ball S.G."/>
            <person name="Gile G.H."/>
            <person name="Hirakawa Y."/>
            <person name="Hopkins J.F."/>
            <person name="Kuo A."/>
            <person name="Rensing S.A."/>
            <person name="Schmutz J."/>
            <person name="Symeonidi A."/>
            <person name="Elias M."/>
            <person name="Eveleigh R.J."/>
            <person name="Herman E.K."/>
            <person name="Klute M.J."/>
            <person name="Nakayama T."/>
            <person name="Obornik M."/>
            <person name="Reyes-Prieto A."/>
            <person name="Armbrust E.V."/>
            <person name="Aves S.J."/>
            <person name="Beiko R.G."/>
            <person name="Coutinho P."/>
            <person name="Dacks J.B."/>
            <person name="Durnford D.G."/>
            <person name="Fast N.M."/>
            <person name="Green B.R."/>
            <person name="Grisdale C.J."/>
            <person name="Hempel F."/>
            <person name="Henrissat B."/>
            <person name="Hoppner M.P."/>
            <person name="Ishida K."/>
            <person name="Kim E."/>
            <person name="Koreny L."/>
            <person name="Kroth P.G."/>
            <person name="Liu Y."/>
            <person name="Malik S.B."/>
            <person name="Maier U.G."/>
            <person name="McRose D."/>
            <person name="Mock T."/>
            <person name="Neilson J.A."/>
            <person name="Onodera N.T."/>
            <person name="Poole A.M."/>
            <person name="Pritham E.J."/>
            <person name="Richards T.A."/>
            <person name="Rocap G."/>
            <person name="Roy S.W."/>
            <person name="Sarai C."/>
            <person name="Schaack S."/>
            <person name="Shirato S."/>
            <person name="Slamovits C.H."/>
            <person name="Spencer D.F."/>
            <person name="Suzuki S."/>
            <person name="Worden A.Z."/>
            <person name="Zauner S."/>
            <person name="Barry K."/>
            <person name="Bell C."/>
            <person name="Bharti A.K."/>
            <person name="Crow J.A."/>
            <person name="Grimwood J."/>
            <person name="Kramer R."/>
            <person name="Lindquist E."/>
            <person name="Lucas S."/>
            <person name="Salamov A."/>
            <person name="McFadden G.I."/>
            <person name="Lane C.E."/>
            <person name="Keeling P.J."/>
            <person name="Gray M.W."/>
            <person name="Grigoriev I.V."/>
            <person name="Archibald J.M."/>
        </authorList>
    </citation>
    <scope>NUCLEOTIDE SEQUENCE</scope>
    <source>
        <strain evidence="17 19">CCMP2712</strain>
    </source>
</reference>
<dbReference type="KEGG" id="gtt:GUITHDRAFT_66485"/>
<evidence type="ECO:0000313" key="17">
    <source>
        <dbReference type="EMBL" id="EKX51006.1"/>
    </source>
</evidence>
<evidence type="ECO:0000256" key="6">
    <source>
        <dbReference type="ARBA" id="ARBA00023002"/>
    </source>
</evidence>
<feature type="binding site" evidence="15">
    <location>
        <position position="99"/>
    </location>
    <ligand>
        <name>FMN</name>
        <dbReference type="ChEBI" id="CHEBI:58210"/>
    </ligand>
</feature>
<evidence type="ECO:0000313" key="18">
    <source>
        <dbReference type="EnsemblProtists" id="EKX51006"/>
    </source>
</evidence>
<dbReference type="EC" id="1.3.1.-" evidence="13"/>
<accession>L1JR14</accession>
<proteinExistence type="inferred from homology"/>
<evidence type="ECO:0000256" key="1">
    <source>
        <dbReference type="ARBA" id="ARBA00001917"/>
    </source>
</evidence>
<dbReference type="HOGENOM" id="CLU_013299_5_0_1"/>
<dbReference type="InterPro" id="IPR035587">
    <property type="entry name" value="DUS-like_FMN-bd"/>
</dbReference>
<sequence>MATSSPWRSRALELSLIIVCGSEELVSPWHWWRSLGSPRYVSAPMVNNSELAFRLLVRRHGVQLTYTPMIPAKKFISMGAKDRLALIEPHEDDRPLIVQFCSDEPDELLEAGRLARDHCDAIDLNLGCPQSQAARDHYGAVLMEEPELVSRMVRRASQGLRVPVTCKIRVFDNLERTVAFAKMLQASGCSMLTVHGRTRGCTHHEGSCNWDYIREVKEAVDIPVIANGGMIRSLRDVRRCLEHTGADAVMSAIGLLLDPRLFGGQESGQSSDPPDPQPLPDPIELALEYLELAKTIPSTPGKSMRSAIGDTT</sequence>
<evidence type="ECO:0000256" key="12">
    <source>
        <dbReference type="ARBA" id="ARBA00049467"/>
    </source>
</evidence>
<dbReference type="AlphaFoldDB" id="L1JR14"/>
<evidence type="ECO:0000256" key="11">
    <source>
        <dbReference type="ARBA" id="ARBA00048934"/>
    </source>
</evidence>
<dbReference type="InterPro" id="IPR018517">
    <property type="entry name" value="tRNA_hU_synthase_CS"/>
</dbReference>
<evidence type="ECO:0000256" key="15">
    <source>
        <dbReference type="PIRSR" id="PIRSR006621-2"/>
    </source>
</evidence>
<gene>
    <name evidence="17" type="ORF">GUITHDRAFT_66485</name>
</gene>
<evidence type="ECO:0000256" key="5">
    <source>
        <dbReference type="ARBA" id="ARBA00022857"/>
    </source>
</evidence>
<keyword evidence="5" id="KW-0521">NADP</keyword>
<comment type="catalytic activity">
    <reaction evidence="10">
        <text>5,6-dihydrouridine(16) in tRNA + NADP(+) = uridine(16) in tRNA + NADPH + H(+)</text>
        <dbReference type="Rhea" id="RHEA:53376"/>
        <dbReference type="Rhea" id="RHEA-COMP:13543"/>
        <dbReference type="Rhea" id="RHEA-COMP:13544"/>
        <dbReference type="ChEBI" id="CHEBI:15378"/>
        <dbReference type="ChEBI" id="CHEBI:57783"/>
        <dbReference type="ChEBI" id="CHEBI:58349"/>
        <dbReference type="ChEBI" id="CHEBI:65315"/>
        <dbReference type="ChEBI" id="CHEBI:74443"/>
        <dbReference type="EC" id="1.3.1.88"/>
    </reaction>
    <physiologicalReaction direction="right-to-left" evidence="10">
        <dbReference type="Rhea" id="RHEA:53378"/>
    </physiologicalReaction>
</comment>
<keyword evidence="3 13" id="KW-0288">FMN</keyword>
<feature type="binding site" evidence="15">
    <location>
        <begin position="44"/>
        <end position="46"/>
    </location>
    <ligand>
        <name>FMN</name>
        <dbReference type="ChEBI" id="CHEBI:58210"/>
    </ligand>
</feature>
<evidence type="ECO:0000259" key="16">
    <source>
        <dbReference type="Pfam" id="PF01207"/>
    </source>
</evidence>
<dbReference type="PROSITE" id="PS01136">
    <property type="entry name" value="UPF0034"/>
    <property type="match status" value="1"/>
</dbReference>
<dbReference type="EnsemblProtists" id="EKX51006">
    <property type="protein sequence ID" value="EKX51006"/>
    <property type="gene ID" value="GUITHDRAFT_66485"/>
</dbReference>
<feature type="domain" description="DUS-like FMN-binding" evidence="16">
    <location>
        <begin position="43"/>
        <end position="289"/>
    </location>
</feature>
<evidence type="ECO:0000256" key="2">
    <source>
        <dbReference type="ARBA" id="ARBA00022630"/>
    </source>
</evidence>
<comment type="cofactor">
    <cofactor evidence="1 13 15">
        <name>FMN</name>
        <dbReference type="ChEBI" id="CHEBI:58210"/>
    </cofactor>
</comment>
<feature type="binding site" evidence="15">
    <location>
        <position position="195"/>
    </location>
    <ligand>
        <name>FMN</name>
        <dbReference type="ChEBI" id="CHEBI:58210"/>
    </ligand>
</feature>
<dbReference type="InterPro" id="IPR013785">
    <property type="entry name" value="Aldolase_TIM"/>
</dbReference>
<dbReference type="Proteomes" id="UP000011087">
    <property type="component" value="Unassembled WGS sequence"/>
</dbReference>
<evidence type="ECO:0000256" key="8">
    <source>
        <dbReference type="ARBA" id="ARBA00038313"/>
    </source>
</evidence>
<dbReference type="eggNOG" id="KOG2335">
    <property type="taxonomic scope" value="Eukaryota"/>
</dbReference>
<evidence type="ECO:0000256" key="4">
    <source>
        <dbReference type="ARBA" id="ARBA00022694"/>
    </source>
</evidence>
<comment type="catalytic activity">
    <reaction evidence="11">
        <text>5,6-dihydrouridine(16) in tRNA + NAD(+) = uridine(16) in tRNA + NADH + H(+)</text>
        <dbReference type="Rhea" id="RHEA:53380"/>
        <dbReference type="Rhea" id="RHEA-COMP:13543"/>
        <dbReference type="Rhea" id="RHEA-COMP:13544"/>
        <dbReference type="ChEBI" id="CHEBI:15378"/>
        <dbReference type="ChEBI" id="CHEBI:57540"/>
        <dbReference type="ChEBI" id="CHEBI:57945"/>
        <dbReference type="ChEBI" id="CHEBI:65315"/>
        <dbReference type="ChEBI" id="CHEBI:74443"/>
        <dbReference type="EC" id="1.3.1.88"/>
    </reaction>
    <physiologicalReaction direction="right-to-left" evidence="11">
        <dbReference type="Rhea" id="RHEA:53382"/>
    </physiologicalReaction>
</comment>
<feature type="binding site" evidence="15">
    <location>
        <begin position="227"/>
        <end position="229"/>
    </location>
    <ligand>
        <name>FMN</name>
        <dbReference type="ChEBI" id="CHEBI:58210"/>
    </ligand>
</feature>
<comment type="catalytic activity">
    <reaction evidence="9">
        <text>5,6-dihydrouridine(17) in tRNA + NAD(+) = uridine(17) in tRNA + NADH + H(+)</text>
        <dbReference type="Rhea" id="RHEA:53372"/>
        <dbReference type="Rhea" id="RHEA-COMP:13541"/>
        <dbReference type="Rhea" id="RHEA-COMP:13542"/>
        <dbReference type="ChEBI" id="CHEBI:15378"/>
        <dbReference type="ChEBI" id="CHEBI:57540"/>
        <dbReference type="ChEBI" id="CHEBI:57945"/>
        <dbReference type="ChEBI" id="CHEBI:65315"/>
        <dbReference type="ChEBI" id="CHEBI:74443"/>
        <dbReference type="EC" id="1.3.1.88"/>
    </reaction>
    <physiologicalReaction direction="right-to-left" evidence="9">
        <dbReference type="Rhea" id="RHEA:53374"/>
    </physiologicalReaction>
</comment>
<comment type="function">
    <text evidence="13">Catalyzes the synthesis of dihydrouridine, a modified base found in the D-loop of most tRNAs.</text>
</comment>
<reference evidence="18" key="3">
    <citation type="submission" date="2015-06" db="UniProtKB">
        <authorList>
            <consortium name="EnsemblProtists"/>
        </authorList>
    </citation>
    <scope>IDENTIFICATION</scope>
</reference>
<keyword evidence="7" id="KW-0520">NAD</keyword>
<keyword evidence="2 13" id="KW-0285">Flavoprotein</keyword>
<dbReference type="OMA" id="QRPHHDI"/>
<comment type="similarity">
    <text evidence="8">Belongs to the Dus family. Dus1 subfamily.</text>
</comment>
<comment type="similarity">
    <text evidence="13">Belongs to the dus family.</text>
</comment>
<dbReference type="Gene3D" id="3.20.20.70">
    <property type="entry name" value="Aldolase class I"/>
    <property type="match status" value="1"/>
</dbReference>
<feature type="active site" description="Proton donor" evidence="14">
    <location>
        <position position="128"/>
    </location>
</feature>
<dbReference type="EMBL" id="JH992977">
    <property type="protein sequence ID" value="EKX51006.1"/>
    <property type="molecule type" value="Genomic_DNA"/>
</dbReference>
<evidence type="ECO:0000256" key="14">
    <source>
        <dbReference type="PIRSR" id="PIRSR006621-1"/>
    </source>
</evidence>
<evidence type="ECO:0000256" key="7">
    <source>
        <dbReference type="ARBA" id="ARBA00023027"/>
    </source>
</evidence>
<dbReference type="RefSeq" id="XP_005837986.1">
    <property type="nucleotide sequence ID" value="XM_005837929.1"/>
</dbReference>
<dbReference type="CDD" id="cd02801">
    <property type="entry name" value="DUS_like_FMN"/>
    <property type="match status" value="1"/>
</dbReference>
<dbReference type="PIRSF" id="PIRSF006621">
    <property type="entry name" value="Dus"/>
    <property type="match status" value="1"/>
</dbReference>
<evidence type="ECO:0000256" key="9">
    <source>
        <dbReference type="ARBA" id="ARBA00047287"/>
    </source>
</evidence>
<dbReference type="GO" id="GO:0050660">
    <property type="term" value="F:flavin adenine dinucleotide binding"/>
    <property type="evidence" value="ECO:0007669"/>
    <property type="project" value="InterPro"/>
</dbReference>
<keyword evidence="4 13" id="KW-0819">tRNA processing</keyword>
<dbReference type="InterPro" id="IPR001269">
    <property type="entry name" value="DUS_fam"/>
</dbReference>
<evidence type="ECO:0000256" key="13">
    <source>
        <dbReference type="PIRNR" id="PIRNR006621"/>
    </source>
</evidence>
<dbReference type="PaxDb" id="55529-EKX51006"/>
<keyword evidence="6 13" id="KW-0560">Oxidoreductase</keyword>
<protein>
    <recommendedName>
        <fullName evidence="13">tRNA-dihydrouridine synthase</fullName>
        <ecNumber evidence="13">1.3.1.-</ecNumber>
    </recommendedName>
</protein>
<dbReference type="GeneID" id="17307654"/>
<dbReference type="SUPFAM" id="SSF51395">
    <property type="entry name" value="FMN-linked oxidoreductases"/>
    <property type="match status" value="1"/>
</dbReference>
<keyword evidence="15" id="KW-0547">Nucleotide-binding</keyword>
<keyword evidence="19" id="KW-1185">Reference proteome</keyword>
<dbReference type="PANTHER" id="PTHR11082">
    <property type="entry name" value="TRNA-DIHYDROURIDINE SYNTHASE"/>
    <property type="match status" value="1"/>
</dbReference>
<feature type="binding site" evidence="15">
    <location>
        <position position="167"/>
    </location>
    <ligand>
        <name>FMN</name>
        <dbReference type="ChEBI" id="CHEBI:58210"/>
    </ligand>
</feature>
<dbReference type="GO" id="GO:0017150">
    <property type="term" value="F:tRNA dihydrouridine synthase activity"/>
    <property type="evidence" value="ECO:0007669"/>
    <property type="project" value="InterPro"/>
</dbReference>